<organism evidence="2">
    <name type="scientific">uncultured Gemmatimonadota bacterium</name>
    <dbReference type="NCBI Taxonomy" id="203437"/>
    <lineage>
        <taxon>Bacteria</taxon>
        <taxon>Pseudomonadati</taxon>
        <taxon>Gemmatimonadota</taxon>
        <taxon>environmental samples</taxon>
    </lineage>
</organism>
<protein>
    <submittedName>
        <fullName evidence="2">Uncharacterized protein</fullName>
    </submittedName>
</protein>
<reference evidence="2" key="1">
    <citation type="submission" date="2020-02" db="EMBL/GenBank/DDBJ databases">
        <authorList>
            <person name="Meier V. D."/>
        </authorList>
    </citation>
    <scope>NUCLEOTIDE SEQUENCE</scope>
    <source>
        <strain evidence="2">AVDCRST_MAG89</strain>
    </source>
</reference>
<evidence type="ECO:0000313" key="2">
    <source>
        <dbReference type="EMBL" id="CAA9369686.1"/>
    </source>
</evidence>
<dbReference type="AlphaFoldDB" id="A0A6J4MV40"/>
<sequence length="44" mass="4356">MQPTAAGAWAGVAGGDRCASIRPAHATAALSPRPRLPQAGEGET</sequence>
<proteinExistence type="predicted"/>
<accession>A0A6J4MV40</accession>
<evidence type="ECO:0000256" key="1">
    <source>
        <dbReference type="SAM" id="MobiDB-lite"/>
    </source>
</evidence>
<gene>
    <name evidence="2" type="ORF">AVDCRST_MAG89-4478</name>
</gene>
<dbReference type="EMBL" id="CADCTV010000939">
    <property type="protein sequence ID" value="CAA9369686.1"/>
    <property type="molecule type" value="Genomic_DNA"/>
</dbReference>
<name>A0A6J4MV40_9BACT</name>
<feature type="region of interest" description="Disordered" evidence="1">
    <location>
        <begin position="24"/>
        <end position="44"/>
    </location>
</feature>